<dbReference type="Pfam" id="PF00664">
    <property type="entry name" value="ABC_membrane"/>
    <property type="match status" value="2"/>
</dbReference>
<feature type="transmembrane region" description="Helical" evidence="13">
    <location>
        <begin position="45"/>
        <end position="68"/>
    </location>
</feature>
<evidence type="ECO:0000256" key="8">
    <source>
        <dbReference type="ARBA" id="ARBA00022989"/>
    </source>
</evidence>
<evidence type="ECO:0000256" key="9">
    <source>
        <dbReference type="ARBA" id="ARBA00023136"/>
    </source>
</evidence>
<gene>
    <name evidence="17" type="ORF">FWILDA_LOCUS6480</name>
</gene>
<dbReference type="Pfam" id="PF00005">
    <property type="entry name" value="ABC_tran"/>
    <property type="match status" value="2"/>
</dbReference>
<evidence type="ECO:0000256" key="3">
    <source>
        <dbReference type="ARBA" id="ARBA00022448"/>
    </source>
</evidence>
<organism evidence="17 18">
    <name type="scientific">Funneliformis geosporum</name>
    <dbReference type="NCBI Taxonomy" id="1117311"/>
    <lineage>
        <taxon>Eukaryota</taxon>
        <taxon>Fungi</taxon>
        <taxon>Fungi incertae sedis</taxon>
        <taxon>Mucoromycota</taxon>
        <taxon>Glomeromycotina</taxon>
        <taxon>Glomeromycetes</taxon>
        <taxon>Glomerales</taxon>
        <taxon>Glomeraceae</taxon>
        <taxon>Funneliformis</taxon>
    </lineage>
</organism>
<feature type="transmembrane region" description="Helical" evidence="13">
    <location>
        <begin position="1011"/>
        <end position="1043"/>
    </location>
</feature>
<accession>A0A9W4SM09</accession>
<evidence type="ECO:0000256" key="1">
    <source>
        <dbReference type="ARBA" id="ARBA00004141"/>
    </source>
</evidence>
<keyword evidence="8 13" id="KW-1133">Transmembrane helix</keyword>
<dbReference type="InterPro" id="IPR050173">
    <property type="entry name" value="ABC_transporter_C-like"/>
</dbReference>
<evidence type="ECO:0000256" key="11">
    <source>
        <dbReference type="PROSITE-ProRule" id="PRU00555"/>
    </source>
</evidence>
<dbReference type="GO" id="GO:0004622">
    <property type="term" value="F:phosphatidylcholine lysophospholipase activity"/>
    <property type="evidence" value="ECO:0007669"/>
    <property type="project" value="UniProtKB-EC"/>
</dbReference>
<dbReference type="CDD" id="cd18596">
    <property type="entry name" value="ABC_6TM_VMR1_D1_like"/>
    <property type="match status" value="1"/>
</dbReference>
<dbReference type="SUPFAM" id="SSF52151">
    <property type="entry name" value="FabD/lysophospholipase-like"/>
    <property type="match status" value="1"/>
</dbReference>
<name>A0A9W4SM09_9GLOM</name>
<keyword evidence="4 13" id="KW-0812">Transmembrane</keyword>
<dbReference type="CDD" id="cd18604">
    <property type="entry name" value="ABC_6TM_VMR1_D2_like"/>
    <property type="match status" value="1"/>
</dbReference>
<feature type="transmembrane region" description="Helical" evidence="13">
    <location>
        <begin position="80"/>
        <end position="100"/>
    </location>
</feature>
<dbReference type="Gene3D" id="3.40.50.300">
    <property type="entry name" value="P-loop containing nucleotide triphosphate hydrolases"/>
    <property type="match status" value="2"/>
</dbReference>
<dbReference type="PANTHER" id="PTHR24223">
    <property type="entry name" value="ATP-BINDING CASSETTE SUB-FAMILY C"/>
    <property type="match status" value="1"/>
</dbReference>
<dbReference type="PANTHER" id="PTHR24223:SF353">
    <property type="entry name" value="ABC TRANSPORTER ATP-BINDING PROTEIN_PERMEASE VMR1-RELATED"/>
    <property type="match status" value="1"/>
</dbReference>
<dbReference type="GO" id="GO:0000329">
    <property type="term" value="C:fungal-type vacuole membrane"/>
    <property type="evidence" value="ECO:0007669"/>
    <property type="project" value="TreeGrafter"/>
</dbReference>
<feature type="domain" description="ABC transmembrane type-1" evidence="15">
    <location>
        <begin position="250"/>
        <end position="527"/>
    </location>
</feature>
<keyword evidence="11 12" id="KW-0378">Hydrolase</keyword>
<dbReference type="FunFam" id="3.40.50.300:FF:000825">
    <property type="entry name" value="ABC bile acid transporter"/>
    <property type="match status" value="1"/>
</dbReference>
<dbReference type="GO" id="GO:0005524">
    <property type="term" value="F:ATP binding"/>
    <property type="evidence" value="ECO:0007669"/>
    <property type="project" value="UniProtKB-KW"/>
</dbReference>
<feature type="transmembrane region" description="Helical" evidence="13">
    <location>
        <begin position="1110"/>
        <end position="1131"/>
    </location>
</feature>
<feature type="transmembrane region" description="Helical" evidence="13">
    <location>
        <begin position="928"/>
        <end position="952"/>
    </location>
</feature>
<dbReference type="InterPro" id="IPR002642">
    <property type="entry name" value="LysoPLipase_cat_dom"/>
</dbReference>
<feature type="transmembrane region" description="Helical" evidence="13">
    <location>
        <begin position="385"/>
        <end position="408"/>
    </location>
</feature>
<dbReference type="PROSITE" id="PS51210">
    <property type="entry name" value="PLA2C"/>
    <property type="match status" value="1"/>
</dbReference>
<dbReference type="PROSITE" id="PS50929">
    <property type="entry name" value="ABC_TM1F"/>
    <property type="match status" value="2"/>
</dbReference>
<dbReference type="InterPro" id="IPR036640">
    <property type="entry name" value="ABC1_TM_sf"/>
</dbReference>
<dbReference type="SUPFAM" id="SSF90123">
    <property type="entry name" value="ABC transporter transmembrane region"/>
    <property type="match status" value="2"/>
</dbReference>
<dbReference type="SMART" id="SM00022">
    <property type="entry name" value="PLAc"/>
    <property type="match status" value="1"/>
</dbReference>
<dbReference type="Proteomes" id="UP001153678">
    <property type="component" value="Unassembled WGS sequence"/>
</dbReference>
<evidence type="ECO:0000256" key="6">
    <source>
        <dbReference type="ARBA" id="ARBA00022741"/>
    </source>
</evidence>
<feature type="transmembrane region" description="Helical" evidence="13">
    <location>
        <begin position="1138"/>
        <end position="1157"/>
    </location>
</feature>
<comment type="similarity">
    <text evidence="2 12">Belongs to the lysophospholipase family.</text>
</comment>
<dbReference type="OrthoDB" id="6500128at2759"/>
<comment type="caution">
    <text evidence="17">The sequence shown here is derived from an EMBL/GenBank/DDBJ whole genome shotgun (WGS) entry which is preliminary data.</text>
</comment>
<dbReference type="Gene3D" id="3.40.1090.10">
    <property type="entry name" value="Cytosolic phospholipase A2 catalytic domain"/>
    <property type="match status" value="1"/>
</dbReference>
<dbReference type="SUPFAM" id="SSF52540">
    <property type="entry name" value="P-loop containing nucleoside triphosphate hydrolases"/>
    <property type="match status" value="2"/>
</dbReference>
<dbReference type="Pfam" id="PF01735">
    <property type="entry name" value="PLA2_B"/>
    <property type="match status" value="1"/>
</dbReference>
<evidence type="ECO:0000259" key="14">
    <source>
        <dbReference type="PROSITE" id="PS50893"/>
    </source>
</evidence>
<keyword evidence="5" id="KW-0677">Repeat</keyword>
<keyword evidence="11 12" id="KW-0442">Lipid degradation</keyword>
<evidence type="ECO:0000256" key="10">
    <source>
        <dbReference type="ARBA" id="ARBA00023180"/>
    </source>
</evidence>
<comment type="subcellular location">
    <subcellularLocation>
        <location evidence="1">Membrane</location>
        <topology evidence="1">Multi-pass membrane protein</topology>
    </subcellularLocation>
</comment>
<feature type="transmembrane region" description="Helical" evidence="13">
    <location>
        <begin position="245"/>
        <end position="270"/>
    </location>
</feature>
<evidence type="ECO:0000256" key="12">
    <source>
        <dbReference type="RuleBase" id="RU362103"/>
    </source>
</evidence>
<dbReference type="CDD" id="cd03244">
    <property type="entry name" value="ABCC_MRP_domain2"/>
    <property type="match status" value="1"/>
</dbReference>
<dbReference type="EMBL" id="CAMKVN010001178">
    <property type="protein sequence ID" value="CAI2174221.1"/>
    <property type="molecule type" value="Genomic_DNA"/>
</dbReference>
<reference evidence="17" key="1">
    <citation type="submission" date="2022-08" db="EMBL/GenBank/DDBJ databases">
        <authorList>
            <person name="Kallberg Y."/>
            <person name="Tangrot J."/>
            <person name="Rosling A."/>
        </authorList>
    </citation>
    <scope>NUCLEOTIDE SEQUENCE</scope>
    <source>
        <strain evidence="17">Wild A</strain>
    </source>
</reference>
<dbReference type="InterPro" id="IPR017871">
    <property type="entry name" value="ABC_transporter-like_CS"/>
</dbReference>
<keyword evidence="3" id="KW-0813">Transport</keyword>
<dbReference type="SMART" id="SM00382">
    <property type="entry name" value="AAA"/>
    <property type="match status" value="2"/>
</dbReference>
<feature type="transmembrane region" description="Helical" evidence="13">
    <location>
        <begin position="468"/>
        <end position="491"/>
    </location>
</feature>
<feature type="transmembrane region" description="Helical" evidence="13">
    <location>
        <begin position="282"/>
        <end position="302"/>
    </location>
</feature>
<feature type="domain" description="ABC transporter" evidence="14">
    <location>
        <begin position="1203"/>
        <end position="1423"/>
    </location>
</feature>
<evidence type="ECO:0000259" key="16">
    <source>
        <dbReference type="PROSITE" id="PS51210"/>
    </source>
</evidence>
<evidence type="ECO:0000259" key="15">
    <source>
        <dbReference type="PROSITE" id="PS50929"/>
    </source>
</evidence>
<evidence type="ECO:0000256" key="7">
    <source>
        <dbReference type="ARBA" id="ARBA00022840"/>
    </source>
</evidence>
<dbReference type="InterPro" id="IPR003439">
    <property type="entry name" value="ABC_transporter-like_ATP-bd"/>
</dbReference>
<dbReference type="InterPro" id="IPR016035">
    <property type="entry name" value="Acyl_Trfase/lysoPLipase"/>
</dbReference>
<keyword evidence="6" id="KW-0547">Nucleotide-binding</keyword>
<dbReference type="PROSITE" id="PS00211">
    <property type="entry name" value="ABC_TRANSPORTER_1"/>
    <property type="match status" value="2"/>
</dbReference>
<evidence type="ECO:0000256" key="4">
    <source>
        <dbReference type="ARBA" id="ARBA00022692"/>
    </source>
</evidence>
<dbReference type="FunFam" id="3.40.50.300:FF:000630">
    <property type="entry name" value="ATP-binding cassette (ABC) transporter, putative"/>
    <property type="match status" value="1"/>
</dbReference>
<feature type="transmembrane region" description="Helical" evidence="13">
    <location>
        <begin position="107"/>
        <end position="129"/>
    </location>
</feature>
<protein>
    <recommendedName>
        <fullName evidence="12">Lysophospholipase</fullName>
        <ecNumber evidence="12">3.1.1.5</ecNumber>
    </recommendedName>
</protein>
<dbReference type="Gene3D" id="1.20.1560.10">
    <property type="entry name" value="ABC transporter type 1, transmembrane domain"/>
    <property type="match status" value="2"/>
</dbReference>
<keyword evidence="7" id="KW-0067">ATP-binding</keyword>
<evidence type="ECO:0000313" key="17">
    <source>
        <dbReference type="EMBL" id="CAI2174221.1"/>
    </source>
</evidence>
<evidence type="ECO:0000313" key="18">
    <source>
        <dbReference type="Proteomes" id="UP001153678"/>
    </source>
</evidence>
<keyword evidence="18" id="KW-1185">Reference proteome</keyword>
<feature type="transmembrane region" description="Helical" evidence="13">
    <location>
        <begin position="357"/>
        <end position="379"/>
    </location>
</feature>
<comment type="catalytic activity">
    <reaction evidence="12">
        <text>a 1-acyl-sn-glycero-3-phosphocholine + H2O = sn-glycerol 3-phosphocholine + a fatty acid + H(+)</text>
        <dbReference type="Rhea" id="RHEA:15177"/>
        <dbReference type="ChEBI" id="CHEBI:15377"/>
        <dbReference type="ChEBI" id="CHEBI:15378"/>
        <dbReference type="ChEBI" id="CHEBI:16870"/>
        <dbReference type="ChEBI" id="CHEBI:28868"/>
        <dbReference type="ChEBI" id="CHEBI:58168"/>
        <dbReference type="EC" id="3.1.1.5"/>
    </reaction>
</comment>
<feature type="transmembrane region" description="Helical" evidence="13">
    <location>
        <begin position="889"/>
        <end position="908"/>
    </location>
</feature>
<dbReference type="InterPro" id="IPR011527">
    <property type="entry name" value="ABC1_TM_dom"/>
</dbReference>
<keyword evidence="10" id="KW-0325">Glycoprotein</keyword>
<dbReference type="GO" id="GO:0140359">
    <property type="term" value="F:ABC-type transporter activity"/>
    <property type="evidence" value="ECO:0007669"/>
    <property type="project" value="InterPro"/>
</dbReference>
<keyword evidence="11 12" id="KW-0443">Lipid metabolism</keyword>
<sequence length="2031" mass="232148">MSMIADSLLLSTTSITSIIILAIQKYKINFYSEPDVRFSTARKDYIKLALSLCQVALFLFLLFVRIFHVKNLDEKEALHAGLLAFCWIYFMIMCLLICFTRARNWKWILNVHVTLICVTASLAATWQLRTALVFRHDTRELIIAIINLVNSTIIAAVAITTPKGPPTFKEEGRSISSINHCSIWEFITFSMTIPLIRKSFKTNTLYDSDLDELPNEYLAHATFNKIKRWRSNKLLYRIRKANQKILLLETFFVILSSFLRYVPILFLYSLLDFIQENKFENYEWAIFCLFSILIGGLLHVFAVSQHQYWGCAVLQVNISSMLNSEIYSKSLTIKNNVNEIGKVSNLMAVDANRVSQFAIWWATILEGPIQIGVGLFFLYKLLESACLIGILVLVVILPIQRWSGYYFSINQERLMKARDYRVSLMSEVLQGIRMIKFNAWEDNWMRRILDARNIELKFLKKNFVMMSLFNLLWMASPILITVASFLTYTKILGNELTASVTFTSVVIFNEIRFILNDLAELFVLALQALVSLRRIEVFLTTANKIKCDKDVIFECENKIGFESATITWYKTENIEDNFIMKDLNIEFPIEKLSIIFGPTGSGKTLLLMALLGEAEIQSGKVFCPQNHKSDDDSDWIMDDSIAYVAQYTWLRNGSIRDSILFNLPFNEERYNQVVESCALDKDFESFVDGDLTEIGEQGVTLSGGQKQRIALARAVYSRAKHILIDDALSAVDANTAKHLINECLSGPLMHKRTRILVTNHLNLALSNASYMVAINNGQIAVKGEVSELYDSGSIFQFLKRKPEEYVSEKVIISETNPIENAIGTCKPSQIPSEGISIIVKEDSIDENITNKRPNDEFNKPRVLVQEEGKESGKIKLGVYLKYLESNGNYLFWIMALILFISTRTAQILEGWWLNEWSSSNKDLNIDYYIKIYIIIIIFSVFFGVVQFSFLYYGSLRASKKLYFQLLATVIKAPLRFFDTTPIGRILNRFSKDFEVIDSTLAVDLGLFLHNLLMMVGVIIVIITITKAAIIFAIIYVIIGALYAKISRELKRLDSITKSPLYSHYTETLIGLTTIRAFKVTEQFMSEMLKRIDDNIRPFYFLWVANRWLQIWTNGIGAFFPFVTGLFILLNLEKINASLAGLSLSFAMTFTSQIMWSIRKYTQLEMSLNSVERIIESLCIRQENYQGEIGKETLEEKWPRDGNIKFEGLQVKYAEDLEPVLHNISFEIIGKEKVGIVGRTGSGKSTMSLSIFRFLEATEGRILIDGIDISKLSLKDLRSNLTIIPQDPILFTEAINNLPVDQDFTRKSGNIFYSLDTQINEGGNNLSQGQRQLLCLARALLKKSKIIIMDEATASIDLDLDEKIQKMIKTEFNDCTIICIAHKLRTIMDYDKILVLGIENPTINADVLEKMETETKKTTTIVTEIGNDKDDNNETKLITETITTKTTVAESGKSWYTKIIGKFEKIIYERLPETLKYNQKVVDALDALKENISKKTNDSSVHPEIEWDAEVRCSNELCDDEITFLKERKEYIKGSFAKYIGVDVEEIHVDDIPVIAFAGSGGGFRAMIATTAYMRALQDSGLYDCGVYYSGLSGSCWNLATQYSSLCATKENPIQAVLEYFKEHLTHHIANPLGLLKALSKNSSPETAVELVFGGLVQKEGLDLPLHVIDVYGSLLSARLLIGNDPDSQHQDFKLSQQKRFLEGGKQMMPIYTAIYHERPWKNELDEKDAAFVENYEQVWAEYSKKKDHLAWYEFTPFEIGCDEQAAWIPTWAFGRKFELGKNLIRIPEQNFTPCAPIYIDIRQFEHFLPEGWLKTKWKKLYDGAMEDIEEEERWKFEGHHLIPTASNFNYMYHLNPPPYQLGLTNDPMLELIDAGASNDLPLYPLVHPSRKVDIIIGFDSSSQIIKHEYFEQEQLIFTSRKGITRVARDVENEYCEIYDYIPTGSSDGYTTPAAHPSIFCYLPFLPNEKVDKNFVPSTAKFASFANFSYTPEQIDLMVSLAKQNWLEAEEKVKGVIIDAWKKKRDARLSHV</sequence>
<evidence type="ECO:0000256" key="2">
    <source>
        <dbReference type="ARBA" id="ARBA00008780"/>
    </source>
</evidence>
<keyword evidence="9 13" id="KW-0472">Membrane</keyword>
<dbReference type="InterPro" id="IPR027417">
    <property type="entry name" value="P-loop_NTPase"/>
</dbReference>
<feature type="transmembrane region" description="Helical" evidence="13">
    <location>
        <begin position="6"/>
        <end position="24"/>
    </location>
</feature>
<feature type="domain" description="ABC transmembrane type-1" evidence="15">
    <location>
        <begin position="910"/>
        <end position="1165"/>
    </location>
</feature>
<dbReference type="InterPro" id="IPR003593">
    <property type="entry name" value="AAA+_ATPase"/>
</dbReference>
<evidence type="ECO:0000256" key="13">
    <source>
        <dbReference type="SAM" id="Phobius"/>
    </source>
</evidence>
<dbReference type="EC" id="3.1.1.5" evidence="12"/>
<dbReference type="GO" id="GO:0009395">
    <property type="term" value="P:phospholipid catabolic process"/>
    <property type="evidence" value="ECO:0007669"/>
    <property type="project" value="InterPro"/>
</dbReference>
<feature type="transmembrane region" description="Helical" evidence="13">
    <location>
        <begin position="141"/>
        <end position="159"/>
    </location>
</feature>
<dbReference type="GO" id="GO:0016887">
    <property type="term" value="F:ATP hydrolysis activity"/>
    <property type="evidence" value="ECO:0007669"/>
    <property type="project" value="InterPro"/>
</dbReference>
<dbReference type="PROSITE" id="PS50893">
    <property type="entry name" value="ABC_TRANSPORTER_2"/>
    <property type="match status" value="2"/>
</dbReference>
<proteinExistence type="inferred from homology"/>
<dbReference type="CDD" id="cd03250">
    <property type="entry name" value="ABCC_MRP_domain1"/>
    <property type="match status" value="1"/>
</dbReference>
<evidence type="ECO:0000256" key="5">
    <source>
        <dbReference type="ARBA" id="ARBA00022737"/>
    </source>
</evidence>
<dbReference type="FunFam" id="1.20.1560.10:FF:000013">
    <property type="entry name" value="ABC transporter C family member 2"/>
    <property type="match status" value="1"/>
</dbReference>
<feature type="domain" description="PLA2c" evidence="16">
    <location>
        <begin position="1502"/>
        <end position="2031"/>
    </location>
</feature>
<feature type="domain" description="ABC transporter" evidence="14">
    <location>
        <begin position="561"/>
        <end position="801"/>
    </location>
</feature>